<feature type="chain" id="PRO_5019398947" evidence="2">
    <location>
        <begin position="20"/>
        <end position="176"/>
    </location>
</feature>
<keyword evidence="1" id="KW-1133">Transmembrane helix</keyword>
<keyword evidence="2" id="KW-0732">Signal</keyword>
<reference evidence="3 4" key="1">
    <citation type="submission" date="2019-01" db="EMBL/GenBank/DDBJ databases">
        <authorList>
            <person name="Chen W.-M."/>
        </authorList>
    </citation>
    <scope>NUCLEOTIDE SEQUENCE [LARGE SCALE GENOMIC DNA]</scope>
    <source>
        <strain evidence="3 4">YBJ-36</strain>
    </source>
</reference>
<proteinExistence type="predicted"/>
<protein>
    <submittedName>
        <fullName evidence="3">Uncharacterized protein</fullName>
    </submittedName>
</protein>
<dbReference type="Proteomes" id="UP000282759">
    <property type="component" value="Unassembled WGS sequence"/>
</dbReference>
<name>A0A437MHQ4_9SPHI</name>
<keyword evidence="4" id="KW-1185">Reference proteome</keyword>
<evidence type="ECO:0000313" key="4">
    <source>
        <dbReference type="Proteomes" id="UP000282759"/>
    </source>
</evidence>
<sequence>MKKYLILLLLFVATGQAFADTISIDHFTVVQNPFAEDEVAVQATDSALHVREDVNGVFTFSMNGFEESLQFDKGTAFYRHKIQKSTFLYAKHVNDNGTHSNLYYIYRNSGKLMPWHISWMWLLIIPCALILLAYMFKRFIIIAVIIFIIFFYFNHANNLSLGRFFESIIDGLKGLF</sequence>
<dbReference type="AlphaFoldDB" id="A0A437MHQ4"/>
<gene>
    <name evidence="3" type="ORF">EOD41_19465</name>
</gene>
<feature type="transmembrane region" description="Helical" evidence="1">
    <location>
        <begin position="112"/>
        <end position="132"/>
    </location>
</feature>
<dbReference type="OrthoDB" id="793869at2"/>
<evidence type="ECO:0000256" key="2">
    <source>
        <dbReference type="SAM" id="SignalP"/>
    </source>
</evidence>
<accession>A0A437MHQ4</accession>
<evidence type="ECO:0000256" key="1">
    <source>
        <dbReference type="SAM" id="Phobius"/>
    </source>
</evidence>
<dbReference type="RefSeq" id="WP_127708145.1">
    <property type="nucleotide sequence ID" value="NZ_SACK01000013.1"/>
</dbReference>
<comment type="caution">
    <text evidence="3">The sequence shown here is derived from an EMBL/GenBank/DDBJ whole genome shotgun (WGS) entry which is preliminary data.</text>
</comment>
<dbReference type="EMBL" id="SACK01000013">
    <property type="protein sequence ID" value="RVT97188.1"/>
    <property type="molecule type" value="Genomic_DNA"/>
</dbReference>
<organism evidence="3 4">
    <name type="scientific">Mucilaginibacter limnophilus</name>
    <dbReference type="NCBI Taxonomy" id="1932778"/>
    <lineage>
        <taxon>Bacteria</taxon>
        <taxon>Pseudomonadati</taxon>
        <taxon>Bacteroidota</taxon>
        <taxon>Sphingobacteriia</taxon>
        <taxon>Sphingobacteriales</taxon>
        <taxon>Sphingobacteriaceae</taxon>
        <taxon>Mucilaginibacter</taxon>
    </lineage>
</organism>
<feature type="transmembrane region" description="Helical" evidence="1">
    <location>
        <begin position="139"/>
        <end position="156"/>
    </location>
</feature>
<keyword evidence="1" id="KW-0472">Membrane</keyword>
<keyword evidence="1" id="KW-0812">Transmembrane</keyword>
<evidence type="ECO:0000313" key="3">
    <source>
        <dbReference type="EMBL" id="RVT97188.1"/>
    </source>
</evidence>
<feature type="signal peptide" evidence="2">
    <location>
        <begin position="1"/>
        <end position="19"/>
    </location>
</feature>